<dbReference type="AlphaFoldDB" id="A0A371EX59"/>
<evidence type="ECO:0000256" key="1">
    <source>
        <dbReference type="SAM" id="MobiDB-lite"/>
    </source>
</evidence>
<gene>
    <name evidence="3" type="ORF">CR513_50162</name>
</gene>
<dbReference type="OrthoDB" id="1436728at2759"/>
<evidence type="ECO:0000256" key="2">
    <source>
        <dbReference type="SAM" id="Phobius"/>
    </source>
</evidence>
<evidence type="ECO:0000313" key="3">
    <source>
        <dbReference type="EMBL" id="RDX70584.1"/>
    </source>
</evidence>
<sequence>YPKLSLSQGLKPLNSDDDVLKYVKDVKRFEFVEHFINTLVLVEGRPKDFKDTKVIEGIVIDDAKGEINNETRGGKETNGANKGEDEEPTTTKFVDEDSKSNYLDTPSRNKDENDERVKFPRFKMWDDDTHFMFEVRFMFNNNEMVKDVIRVYAMMNKKNVYLQKMVAIRVTLFLITLVLPVGYAKKKKRVAPSFRTKTVGAPSGAIILGSM</sequence>
<keyword evidence="2" id="KW-1133">Transmembrane helix</keyword>
<feature type="non-terminal residue" evidence="3">
    <location>
        <position position="1"/>
    </location>
</feature>
<name>A0A371EX59_MUCPR</name>
<keyword evidence="2" id="KW-0472">Membrane</keyword>
<keyword evidence="4" id="KW-1185">Reference proteome</keyword>
<protein>
    <submittedName>
        <fullName evidence="3">Uncharacterized protein</fullName>
    </submittedName>
</protein>
<feature type="region of interest" description="Disordered" evidence="1">
    <location>
        <begin position="68"/>
        <end position="113"/>
    </location>
</feature>
<accession>A0A371EX59</accession>
<evidence type="ECO:0000313" key="4">
    <source>
        <dbReference type="Proteomes" id="UP000257109"/>
    </source>
</evidence>
<feature type="transmembrane region" description="Helical" evidence="2">
    <location>
        <begin position="166"/>
        <end position="184"/>
    </location>
</feature>
<feature type="non-terminal residue" evidence="3">
    <location>
        <position position="211"/>
    </location>
</feature>
<organism evidence="3 4">
    <name type="scientific">Mucuna pruriens</name>
    <name type="common">Velvet bean</name>
    <name type="synonym">Dolichos pruriens</name>
    <dbReference type="NCBI Taxonomy" id="157652"/>
    <lineage>
        <taxon>Eukaryota</taxon>
        <taxon>Viridiplantae</taxon>
        <taxon>Streptophyta</taxon>
        <taxon>Embryophyta</taxon>
        <taxon>Tracheophyta</taxon>
        <taxon>Spermatophyta</taxon>
        <taxon>Magnoliopsida</taxon>
        <taxon>eudicotyledons</taxon>
        <taxon>Gunneridae</taxon>
        <taxon>Pentapetalae</taxon>
        <taxon>rosids</taxon>
        <taxon>fabids</taxon>
        <taxon>Fabales</taxon>
        <taxon>Fabaceae</taxon>
        <taxon>Papilionoideae</taxon>
        <taxon>50 kb inversion clade</taxon>
        <taxon>NPAAA clade</taxon>
        <taxon>indigoferoid/millettioid clade</taxon>
        <taxon>Phaseoleae</taxon>
        <taxon>Mucuna</taxon>
    </lineage>
</organism>
<proteinExistence type="predicted"/>
<dbReference type="Proteomes" id="UP000257109">
    <property type="component" value="Unassembled WGS sequence"/>
</dbReference>
<keyword evidence="2" id="KW-0812">Transmembrane</keyword>
<reference evidence="3" key="1">
    <citation type="submission" date="2018-05" db="EMBL/GenBank/DDBJ databases">
        <title>Draft genome of Mucuna pruriens seed.</title>
        <authorList>
            <person name="Nnadi N.E."/>
            <person name="Vos R."/>
            <person name="Hasami M.H."/>
            <person name="Devisetty U.K."/>
            <person name="Aguiy J.C."/>
        </authorList>
    </citation>
    <scope>NUCLEOTIDE SEQUENCE [LARGE SCALE GENOMIC DNA]</scope>
    <source>
        <strain evidence="3">JCA_2017</strain>
    </source>
</reference>
<dbReference type="EMBL" id="QJKJ01011649">
    <property type="protein sequence ID" value="RDX70584.1"/>
    <property type="molecule type" value="Genomic_DNA"/>
</dbReference>
<comment type="caution">
    <text evidence="3">The sequence shown here is derived from an EMBL/GenBank/DDBJ whole genome shotgun (WGS) entry which is preliminary data.</text>
</comment>